<name>A0A5B1B8W8_MYCSI</name>
<gene>
    <name evidence="2" type="ORF">F0Q45_25120</name>
</gene>
<comment type="caution">
    <text evidence="2">The sequence shown here is derived from an EMBL/GenBank/DDBJ whole genome shotgun (WGS) entry which is preliminary data.</text>
</comment>
<dbReference type="EMBL" id="VTZN01000307">
    <property type="protein sequence ID" value="KAA1244120.1"/>
    <property type="molecule type" value="Genomic_DNA"/>
</dbReference>
<reference evidence="2 3" key="1">
    <citation type="submission" date="2019-09" db="EMBL/GenBank/DDBJ databases">
        <title>Report of infection by Mycobacterium simiae a patient suffering from pulmonary tuberculosis.</title>
        <authorList>
            <person name="Mohanty P.S."/>
            <person name="Bansal A.K."/>
            <person name="Singh H."/>
            <person name="Sharma S."/>
            <person name="Patil S.A."/>
            <person name="Upadhaya P."/>
            <person name="Singh P.K."/>
            <person name="Kumar D."/>
            <person name="Kumar S."/>
            <person name="Singh R.K."/>
            <person name="Chaudhary B."/>
        </authorList>
    </citation>
    <scope>NUCLEOTIDE SEQUENCE [LARGE SCALE GENOMIC DNA]</scope>
    <source>
        <strain evidence="2 3">JAL-560-SIM</strain>
    </source>
</reference>
<evidence type="ECO:0000259" key="1">
    <source>
        <dbReference type="Pfam" id="PF14021"/>
    </source>
</evidence>
<keyword evidence="3" id="KW-1185">Reference proteome</keyword>
<evidence type="ECO:0000313" key="2">
    <source>
        <dbReference type="EMBL" id="KAA1244120.1"/>
    </source>
</evidence>
<dbReference type="RefSeq" id="WP_149656461.1">
    <property type="nucleotide sequence ID" value="NZ_VTZN01000307.1"/>
</dbReference>
<sequence length="155" mass="17348">MLDEYEPRAGRTLQEFEWEFTIQGSSGETWWDWDGQAPNNGFLGEPLETNHFPSELRLDRLGSNAGGYLSPEGTPLAQRATPPGLATQYHVFEGTGRPIPLGKDNWVVQHGPAKEVFGQPGGGEQWIVLDQSTRRPVPVEELIKARLLKEIDRPE</sequence>
<accession>A0A5B1B8W8</accession>
<dbReference type="GO" id="GO:0050135">
    <property type="term" value="F:NADP+ nucleosidase activity"/>
    <property type="evidence" value="ECO:0007669"/>
    <property type="project" value="InterPro"/>
</dbReference>
<dbReference type="OrthoDB" id="4752312at2"/>
<protein>
    <submittedName>
        <fullName evidence="2">DUF4237 domain-containing protein</fullName>
    </submittedName>
</protein>
<feature type="domain" description="TNT" evidence="1">
    <location>
        <begin position="55"/>
        <end position="151"/>
    </location>
</feature>
<dbReference type="Pfam" id="PF14021">
    <property type="entry name" value="TNT"/>
    <property type="match status" value="1"/>
</dbReference>
<dbReference type="AlphaFoldDB" id="A0A5B1B8W8"/>
<evidence type="ECO:0000313" key="3">
    <source>
        <dbReference type="Proteomes" id="UP000324701"/>
    </source>
</evidence>
<organism evidence="2 3">
    <name type="scientific">Mycobacterium simiae</name>
    <name type="common">Mycobacterium habana</name>
    <dbReference type="NCBI Taxonomy" id="1784"/>
    <lineage>
        <taxon>Bacteria</taxon>
        <taxon>Bacillati</taxon>
        <taxon>Actinomycetota</taxon>
        <taxon>Actinomycetes</taxon>
        <taxon>Mycobacteriales</taxon>
        <taxon>Mycobacteriaceae</taxon>
        <taxon>Mycobacterium</taxon>
        <taxon>Mycobacterium simiae complex</taxon>
    </lineage>
</organism>
<dbReference type="InterPro" id="IPR025331">
    <property type="entry name" value="TNT"/>
</dbReference>
<proteinExistence type="predicted"/>
<dbReference type="Proteomes" id="UP000324701">
    <property type="component" value="Unassembled WGS sequence"/>
</dbReference>